<protein>
    <recommendedName>
        <fullName evidence="2">DUF4116 domain-containing protein</fullName>
    </recommendedName>
</protein>
<name>A0A6C0D5J5_9ZZZZ</name>
<accession>A0A6C0D5J5</accession>
<dbReference type="EMBL" id="MN739538">
    <property type="protein sequence ID" value="QHT11787.1"/>
    <property type="molecule type" value="Genomic_DNA"/>
</dbReference>
<evidence type="ECO:0000313" key="1">
    <source>
        <dbReference type="EMBL" id="QHT11787.1"/>
    </source>
</evidence>
<proteinExistence type="predicted"/>
<sequence length="337" mass="40275">MNIYNNTFDFYKLKNGVTEKIYWSKIVRCKNTNAMYFIEKYIELLTDKYALEHLSCNPFAAEMLARHPEKIIWNEFVKNPNAIHVIDKYFDLCFQSLNKHGKQELLKHPNFVHLVKKYQQKIIDELLFIDCIPDILEINKPEYFDLFEKYLEKYPEKIEEIKNTPLSGFWRGLCQNPYAIHIIEENLHIIPNNYWASIAKNENAIHLIEKNLDKLNYTGLNSKYQYGYVCWDNLSENPAAISLLKKNIHRISWEHLMKNPNATQIYEDYPEKMWDYFYHMNYENLSFTMPIFEIDYDAIGARCAIYKEELIAVTLHPSRIEKYFQQGIQAGQLDNYI</sequence>
<dbReference type="AlphaFoldDB" id="A0A6C0D5J5"/>
<evidence type="ECO:0008006" key="2">
    <source>
        <dbReference type="Google" id="ProtNLM"/>
    </source>
</evidence>
<reference evidence="1" key="1">
    <citation type="journal article" date="2020" name="Nature">
        <title>Giant virus diversity and host interactions through global metagenomics.</title>
        <authorList>
            <person name="Schulz F."/>
            <person name="Roux S."/>
            <person name="Paez-Espino D."/>
            <person name="Jungbluth S."/>
            <person name="Walsh D.A."/>
            <person name="Denef V.J."/>
            <person name="McMahon K.D."/>
            <person name="Konstantinidis K.T."/>
            <person name="Eloe-Fadrosh E.A."/>
            <person name="Kyrpides N.C."/>
            <person name="Woyke T."/>
        </authorList>
    </citation>
    <scope>NUCLEOTIDE SEQUENCE</scope>
    <source>
        <strain evidence="1">GVMAG-M-3300023174-124</strain>
    </source>
</reference>
<organism evidence="1">
    <name type="scientific">viral metagenome</name>
    <dbReference type="NCBI Taxonomy" id="1070528"/>
    <lineage>
        <taxon>unclassified sequences</taxon>
        <taxon>metagenomes</taxon>
        <taxon>organismal metagenomes</taxon>
    </lineage>
</organism>